<dbReference type="GO" id="GO:0016020">
    <property type="term" value="C:membrane"/>
    <property type="evidence" value="ECO:0007669"/>
    <property type="project" value="GOC"/>
</dbReference>
<feature type="domain" description="Fatty acid hydroxylase" evidence="8">
    <location>
        <begin position="96"/>
        <end position="230"/>
    </location>
</feature>
<dbReference type="PANTHER" id="PTHR21624">
    <property type="entry name" value="STEROL DESATURASE-RELATED PROTEIN"/>
    <property type="match status" value="1"/>
</dbReference>
<dbReference type="Proteomes" id="UP000521199">
    <property type="component" value="Unassembled WGS sequence"/>
</dbReference>
<dbReference type="RefSeq" id="WP_183961944.1">
    <property type="nucleotide sequence ID" value="NZ_JACHHP010000006.1"/>
</dbReference>
<dbReference type="Pfam" id="PF04116">
    <property type="entry name" value="FA_hydroxylase"/>
    <property type="match status" value="1"/>
</dbReference>
<evidence type="ECO:0000313" key="9">
    <source>
        <dbReference type="EMBL" id="MBB5209401.1"/>
    </source>
</evidence>
<evidence type="ECO:0000256" key="4">
    <source>
        <dbReference type="ARBA" id="ARBA00023002"/>
    </source>
</evidence>
<dbReference type="GO" id="GO:0005506">
    <property type="term" value="F:iron ion binding"/>
    <property type="evidence" value="ECO:0007669"/>
    <property type="project" value="InterPro"/>
</dbReference>
<dbReference type="AlphaFoldDB" id="A0A7W8DA63"/>
<keyword evidence="3 7" id="KW-1133">Transmembrane helix</keyword>
<dbReference type="PANTHER" id="PTHR21624:SF1">
    <property type="entry name" value="ALKYLGLYCEROL MONOOXYGENASE"/>
    <property type="match status" value="1"/>
</dbReference>
<evidence type="ECO:0000256" key="5">
    <source>
        <dbReference type="ARBA" id="ARBA00023098"/>
    </source>
</evidence>
<dbReference type="GO" id="GO:0012505">
    <property type="term" value="C:endomembrane system"/>
    <property type="evidence" value="ECO:0007669"/>
    <property type="project" value="UniProtKB-SubCell"/>
</dbReference>
<sequence length="283" mass="33173">MPAFLADALSHTWTTLKLVALIYAVGLLLERLRPAQPGQPWRDALFNIGYTIPFVFLTHLLVPPLSDITQPWISNFGHWLPIRLPDGFGWQLLQGLLFFLLFDFFYYWMHRSQHRFAWFWSLHKLHHADRSINITSGQRHHFLEEPIRVFLVFLPLGMIFDIRPPNITWLWSLLLLWGYVIHLNLRVPFGPLTRVFTGPQLHRLHHSVQREHTDVNFAAFFPLWDILFGTYVAPKPGEWPATGTHKDEDLNGFGRALWSPVSDWTEGWRARRRPAAQDDVHVP</sequence>
<dbReference type="InterPro" id="IPR051689">
    <property type="entry name" value="Sterol_desaturase/TMEM195"/>
</dbReference>
<evidence type="ECO:0000256" key="7">
    <source>
        <dbReference type="SAM" id="Phobius"/>
    </source>
</evidence>
<dbReference type="GO" id="GO:0008610">
    <property type="term" value="P:lipid biosynthetic process"/>
    <property type="evidence" value="ECO:0007669"/>
    <property type="project" value="InterPro"/>
</dbReference>
<accession>A0A7W8DA63</accession>
<reference evidence="9 10" key="1">
    <citation type="submission" date="2020-08" db="EMBL/GenBank/DDBJ databases">
        <title>Genomic Encyclopedia of Type Strains, Phase IV (KMG-IV): sequencing the most valuable type-strain genomes for metagenomic binning, comparative biology and taxonomic classification.</title>
        <authorList>
            <person name="Goeker M."/>
        </authorList>
    </citation>
    <scope>NUCLEOTIDE SEQUENCE [LARGE SCALE GENOMIC DNA]</scope>
    <source>
        <strain evidence="9 10">DSM 24163</strain>
    </source>
</reference>
<evidence type="ECO:0000256" key="6">
    <source>
        <dbReference type="ARBA" id="ARBA00023136"/>
    </source>
</evidence>
<dbReference type="GO" id="GO:0050479">
    <property type="term" value="F:glyceryl-ether monooxygenase activity"/>
    <property type="evidence" value="ECO:0007669"/>
    <property type="project" value="TreeGrafter"/>
</dbReference>
<feature type="transmembrane region" description="Helical" evidence="7">
    <location>
        <begin position="168"/>
        <end position="185"/>
    </location>
</feature>
<organism evidence="9 10">
    <name type="scientific">Chiayiivirga flava</name>
    <dbReference type="NCBI Taxonomy" id="659595"/>
    <lineage>
        <taxon>Bacteria</taxon>
        <taxon>Pseudomonadati</taxon>
        <taxon>Pseudomonadota</taxon>
        <taxon>Gammaproteobacteria</taxon>
        <taxon>Lysobacterales</taxon>
        <taxon>Lysobacteraceae</taxon>
        <taxon>Chiayiivirga</taxon>
    </lineage>
</organism>
<evidence type="ECO:0000259" key="8">
    <source>
        <dbReference type="Pfam" id="PF04116"/>
    </source>
</evidence>
<name>A0A7W8DA63_9GAMM</name>
<dbReference type="InterPro" id="IPR006694">
    <property type="entry name" value="Fatty_acid_hydroxylase"/>
</dbReference>
<evidence type="ECO:0000313" key="10">
    <source>
        <dbReference type="Proteomes" id="UP000521199"/>
    </source>
</evidence>
<keyword evidence="5" id="KW-0443">Lipid metabolism</keyword>
<feature type="transmembrane region" description="Helical" evidence="7">
    <location>
        <begin position="88"/>
        <end position="108"/>
    </location>
</feature>
<evidence type="ECO:0000256" key="3">
    <source>
        <dbReference type="ARBA" id="ARBA00022989"/>
    </source>
</evidence>
<protein>
    <submittedName>
        <fullName evidence="9">Sterol desaturase/sphingolipid hydroxylase (Fatty acid hydroxylase superfamily)</fullName>
    </submittedName>
</protein>
<gene>
    <name evidence="9" type="ORF">HNQ52_002970</name>
</gene>
<keyword evidence="4" id="KW-0560">Oxidoreductase</keyword>
<dbReference type="GO" id="GO:0006643">
    <property type="term" value="P:membrane lipid metabolic process"/>
    <property type="evidence" value="ECO:0007669"/>
    <property type="project" value="TreeGrafter"/>
</dbReference>
<keyword evidence="10" id="KW-1185">Reference proteome</keyword>
<keyword evidence="2 7" id="KW-0812">Transmembrane</keyword>
<dbReference type="EMBL" id="JACHHP010000006">
    <property type="protein sequence ID" value="MBB5209401.1"/>
    <property type="molecule type" value="Genomic_DNA"/>
</dbReference>
<feature type="transmembrane region" description="Helical" evidence="7">
    <location>
        <begin position="12"/>
        <end position="32"/>
    </location>
</feature>
<evidence type="ECO:0000256" key="2">
    <source>
        <dbReference type="ARBA" id="ARBA00022692"/>
    </source>
</evidence>
<feature type="transmembrane region" description="Helical" evidence="7">
    <location>
        <begin position="44"/>
        <end position="62"/>
    </location>
</feature>
<evidence type="ECO:0000256" key="1">
    <source>
        <dbReference type="ARBA" id="ARBA00004127"/>
    </source>
</evidence>
<comment type="subcellular location">
    <subcellularLocation>
        <location evidence="1">Endomembrane system</location>
        <topology evidence="1">Multi-pass membrane protein</topology>
    </subcellularLocation>
</comment>
<comment type="caution">
    <text evidence="9">The sequence shown here is derived from an EMBL/GenBank/DDBJ whole genome shotgun (WGS) entry which is preliminary data.</text>
</comment>
<keyword evidence="6 7" id="KW-0472">Membrane</keyword>
<proteinExistence type="predicted"/>